<dbReference type="AlphaFoldDB" id="A0A5J4T1D7"/>
<accession>A0A5J4T1D7</accession>
<evidence type="ECO:0000313" key="1">
    <source>
        <dbReference type="EMBL" id="KAA6351255.1"/>
    </source>
</evidence>
<proteinExistence type="predicted"/>
<comment type="caution">
    <text evidence="1">The sequence shown here is derived from an EMBL/GenBank/DDBJ whole genome shotgun (WGS) entry which is preliminary data.</text>
</comment>
<dbReference type="EMBL" id="SNRY01000016">
    <property type="protein sequence ID" value="KAA6351255.1"/>
    <property type="molecule type" value="Genomic_DNA"/>
</dbReference>
<reference evidence="1" key="1">
    <citation type="submission" date="2019-03" db="EMBL/GenBank/DDBJ databases">
        <title>Single cell metagenomics reveals metabolic interactions within the superorganism composed of flagellate Streblomastix strix and complex community of Bacteroidetes bacteria on its surface.</title>
        <authorList>
            <person name="Treitli S.C."/>
            <person name="Kolisko M."/>
            <person name="Husnik F."/>
            <person name="Keeling P."/>
            <person name="Hampl V."/>
        </authorList>
    </citation>
    <scope>NUCLEOTIDE SEQUENCE</scope>
    <source>
        <strain evidence="1">STM</strain>
    </source>
</reference>
<sequence>MNIKSEDIDYQVLRRNAEKVSGTKYVNDYYITI</sequence>
<gene>
    <name evidence="1" type="ORF">EZS27_001401</name>
</gene>
<protein>
    <submittedName>
        <fullName evidence="1">Uncharacterized protein</fullName>
    </submittedName>
</protein>
<name>A0A5J4T1D7_9ZZZZ</name>
<organism evidence="1">
    <name type="scientific">termite gut metagenome</name>
    <dbReference type="NCBI Taxonomy" id="433724"/>
    <lineage>
        <taxon>unclassified sequences</taxon>
        <taxon>metagenomes</taxon>
        <taxon>organismal metagenomes</taxon>
    </lineage>
</organism>